<feature type="compositionally biased region" description="Polar residues" evidence="1">
    <location>
        <begin position="1"/>
        <end position="15"/>
    </location>
</feature>
<dbReference type="EMBL" id="VEPZ02000463">
    <property type="protein sequence ID" value="KAE8724511.1"/>
    <property type="molecule type" value="Genomic_DNA"/>
</dbReference>
<gene>
    <name evidence="3" type="ORF">F3Y22_tig00010374pilonHSYRG00007</name>
</gene>
<evidence type="ECO:0000313" key="4">
    <source>
        <dbReference type="Proteomes" id="UP000436088"/>
    </source>
</evidence>
<accession>A0A6A3C9L1</accession>
<protein>
    <submittedName>
        <fullName evidence="3">Hydroxyproline-rich glycofamily protein</fullName>
    </submittedName>
</protein>
<name>A0A6A3C9L1_HIBSY</name>
<comment type="caution">
    <text evidence="3">The sequence shown here is derived from an EMBL/GenBank/DDBJ whole genome shotgun (WGS) entry which is preliminary data.</text>
</comment>
<evidence type="ECO:0000259" key="2">
    <source>
        <dbReference type="Pfam" id="PF23324"/>
    </source>
</evidence>
<proteinExistence type="predicted"/>
<feature type="compositionally biased region" description="Low complexity" evidence="1">
    <location>
        <begin position="28"/>
        <end position="50"/>
    </location>
</feature>
<evidence type="ECO:0000256" key="1">
    <source>
        <dbReference type="SAM" id="MobiDB-lite"/>
    </source>
</evidence>
<feature type="region of interest" description="Disordered" evidence="1">
    <location>
        <begin position="1"/>
        <end position="133"/>
    </location>
</feature>
<dbReference type="Pfam" id="PF23324">
    <property type="entry name" value="DUF7086"/>
    <property type="match status" value="1"/>
</dbReference>
<feature type="compositionally biased region" description="Pro residues" evidence="1">
    <location>
        <begin position="66"/>
        <end position="75"/>
    </location>
</feature>
<dbReference type="OrthoDB" id="1900495at2759"/>
<evidence type="ECO:0000313" key="3">
    <source>
        <dbReference type="EMBL" id="KAE8724511.1"/>
    </source>
</evidence>
<dbReference type="PANTHER" id="PTHR34272">
    <property type="entry name" value="EXPRESSED PROTEIN"/>
    <property type="match status" value="1"/>
</dbReference>
<feature type="compositionally biased region" description="Polar residues" evidence="1">
    <location>
        <begin position="86"/>
        <end position="99"/>
    </location>
</feature>
<organism evidence="3 4">
    <name type="scientific">Hibiscus syriacus</name>
    <name type="common">Rose of Sharon</name>
    <dbReference type="NCBI Taxonomy" id="106335"/>
    <lineage>
        <taxon>Eukaryota</taxon>
        <taxon>Viridiplantae</taxon>
        <taxon>Streptophyta</taxon>
        <taxon>Embryophyta</taxon>
        <taxon>Tracheophyta</taxon>
        <taxon>Spermatophyta</taxon>
        <taxon>Magnoliopsida</taxon>
        <taxon>eudicotyledons</taxon>
        <taxon>Gunneridae</taxon>
        <taxon>Pentapetalae</taxon>
        <taxon>rosids</taxon>
        <taxon>malvids</taxon>
        <taxon>Malvales</taxon>
        <taxon>Malvaceae</taxon>
        <taxon>Malvoideae</taxon>
        <taxon>Hibiscus</taxon>
    </lineage>
</organism>
<dbReference type="Proteomes" id="UP000436088">
    <property type="component" value="Unassembled WGS sequence"/>
</dbReference>
<dbReference type="PANTHER" id="PTHR34272:SF8">
    <property type="entry name" value="HYDROXYPROLINE-RICH GLYCOPROTEIN FAMILY PROTEIN"/>
    <property type="match status" value="1"/>
</dbReference>
<keyword evidence="4" id="KW-1185">Reference proteome</keyword>
<sequence>MDNMNSSSFQSYNTNGDEDTESLLTLRLSIGPTSPLLPSSSSEQQILQLPQPSPPLPQDSVLPSMIPIPQPPPLPIYSSLEAHTPTGVNPNNSNVFSRETVSHSRPPRGRRRNSSQTPRQGRTESIPPPFPWATSKRATVHTLDYLLTHNITTISGEVQCKRCERIYTIEYDLLQKFREISDFIRVNRFSLHDRAPSEWTNPNLPSCETCGSPVKPVVTKKRSINWLFLLLGKMLGCCKLTHLKYFCKHTRNHKTAAKDRVLYLTYVELCKQLDPTGPFDI</sequence>
<reference evidence="3" key="1">
    <citation type="submission" date="2019-09" db="EMBL/GenBank/DDBJ databases">
        <title>Draft genome information of white flower Hibiscus syriacus.</title>
        <authorList>
            <person name="Kim Y.-M."/>
        </authorList>
    </citation>
    <scope>NUCLEOTIDE SEQUENCE [LARGE SCALE GENOMIC DNA]</scope>
    <source>
        <strain evidence="3">YM2019G1</strain>
    </source>
</reference>
<dbReference type="AlphaFoldDB" id="A0A6A3C9L1"/>
<dbReference type="InterPro" id="IPR055513">
    <property type="entry name" value="DUF7086"/>
</dbReference>
<feature type="domain" description="DUF7086" evidence="2">
    <location>
        <begin position="143"/>
        <end position="273"/>
    </location>
</feature>